<dbReference type="NCBIfam" id="TIGR00937">
    <property type="entry name" value="2A51"/>
    <property type="match status" value="1"/>
</dbReference>
<feature type="transmembrane region" description="Helical" evidence="7">
    <location>
        <begin position="227"/>
        <end position="247"/>
    </location>
</feature>
<feature type="transmembrane region" description="Helical" evidence="7">
    <location>
        <begin position="294"/>
        <end position="323"/>
    </location>
</feature>
<feature type="transmembrane region" description="Helical" evidence="7">
    <location>
        <begin position="81"/>
        <end position="105"/>
    </location>
</feature>
<keyword evidence="5 7" id="KW-1133">Transmembrane helix</keyword>
<organism evidence="8 9">
    <name type="scientific">Paramylibacter ulvae</name>
    <dbReference type="NCBI Taxonomy" id="1651968"/>
    <lineage>
        <taxon>Bacteria</taxon>
        <taxon>Pseudomonadati</taxon>
        <taxon>Pseudomonadota</taxon>
        <taxon>Alphaproteobacteria</taxon>
        <taxon>Rhodobacterales</taxon>
        <taxon>Paracoccaceae</taxon>
        <taxon>Paramylibacter</taxon>
    </lineage>
</organism>
<proteinExistence type="inferred from homology"/>
<evidence type="ECO:0000256" key="1">
    <source>
        <dbReference type="ARBA" id="ARBA00004651"/>
    </source>
</evidence>
<dbReference type="InterPro" id="IPR014047">
    <property type="entry name" value="Chr_Tranpt_l_chain"/>
</dbReference>
<dbReference type="RefSeq" id="WP_189639992.1">
    <property type="nucleotide sequence ID" value="NZ_BMZF01000003.1"/>
</dbReference>
<dbReference type="Pfam" id="PF02417">
    <property type="entry name" value="Chromate_transp"/>
    <property type="match status" value="2"/>
</dbReference>
<evidence type="ECO:0000256" key="5">
    <source>
        <dbReference type="ARBA" id="ARBA00022989"/>
    </source>
</evidence>
<feature type="transmembrane region" description="Helical" evidence="7">
    <location>
        <begin position="403"/>
        <end position="422"/>
    </location>
</feature>
<feature type="transmembrane region" description="Helical" evidence="7">
    <location>
        <begin position="335"/>
        <end position="359"/>
    </location>
</feature>
<comment type="similarity">
    <text evidence="2">Belongs to the chromate ion transporter (CHR) (TC 2.A.51) family.</text>
</comment>
<feature type="transmembrane region" description="Helical" evidence="7">
    <location>
        <begin position="142"/>
        <end position="175"/>
    </location>
</feature>
<accession>A0ABQ3CZQ7</accession>
<evidence type="ECO:0000313" key="9">
    <source>
        <dbReference type="Proteomes" id="UP000634455"/>
    </source>
</evidence>
<comment type="subcellular location">
    <subcellularLocation>
        <location evidence="1">Cell membrane</location>
        <topology evidence="1">Multi-pass membrane protein</topology>
    </subcellularLocation>
</comment>
<name>A0ABQ3CZQ7_9RHOB</name>
<keyword evidence="9" id="KW-1185">Reference proteome</keyword>
<protein>
    <submittedName>
        <fullName evidence="8">Chromate transporter</fullName>
    </submittedName>
</protein>
<evidence type="ECO:0000256" key="7">
    <source>
        <dbReference type="SAM" id="Phobius"/>
    </source>
</evidence>
<keyword evidence="4 7" id="KW-0812">Transmembrane</keyword>
<dbReference type="Proteomes" id="UP000634455">
    <property type="component" value="Unassembled WGS sequence"/>
</dbReference>
<evidence type="ECO:0000256" key="6">
    <source>
        <dbReference type="ARBA" id="ARBA00023136"/>
    </source>
</evidence>
<dbReference type="EMBL" id="BMZF01000003">
    <property type="protein sequence ID" value="GHA50963.1"/>
    <property type="molecule type" value="Genomic_DNA"/>
</dbReference>
<dbReference type="InterPro" id="IPR003370">
    <property type="entry name" value="Chromate_transpt"/>
</dbReference>
<dbReference type="PANTHER" id="PTHR33567:SF3">
    <property type="entry name" value="CHROMATE ION TRANSPORTER (EUROFUNG)"/>
    <property type="match status" value="1"/>
</dbReference>
<feature type="transmembrane region" description="Helical" evidence="7">
    <location>
        <begin position="111"/>
        <end position="130"/>
    </location>
</feature>
<feature type="transmembrane region" description="Helical" evidence="7">
    <location>
        <begin position="195"/>
        <end position="215"/>
    </location>
</feature>
<evidence type="ECO:0000256" key="3">
    <source>
        <dbReference type="ARBA" id="ARBA00022475"/>
    </source>
</evidence>
<gene>
    <name evidence="8" type="ORF">GCM10008927_15280</name>
</gene>
<evidence type="ECO:0000313" key="8">
    <source>
        <dbReference type="EMBL" id="GHA50963.1"/>
    </source>
</evidence>
<dbReference type="PIRSF" id="PIRSF004810">
    <property type="entry name" value="ChrA"/>
    <property type="match status" value="1"/>
</dbReference>
<feature type="transmembrane region" description="Helical" evidence="7">
    <location>
        <begin position="371"/>
        <end position="396"/>
    </location>
</feature>
<dbReference type="PANTHER" id="PTHR33567">
    <property type="entry name" value="CHROMATE ION TRANSPORTER (EUROFUNG)"/>
    <property type="match status" value="1"/>
</dbReference>
<keyword evidence="3" id="KW-1003">Cell membrane</keyword>
<reference evidence="9" key="1">
    <citation type="journal article" date="2019" name="Int. J. Syst. Evol. Microbiol.">
        <title>The Global Catalogue of Microorganisms (GCM) 10K type strain sequencing project: providing services to taxonomists for standard genome sequencing and annotation.</title>
        <authorList>
            <consortium name="The Broad Institute Genomics Platform"/>
            <consortium name="The Broad Institute Genome Sequencing Center for Infectious Disease"/>
            <person name="Wu L."/>
            <person name="Ma J."/>
        </authorList>
    </citation>
    <scope>NUCLEOTIDE SEQUENCE [LARGE SCALE GENOMIC DNA]</scope>
    <source>
        <strain evidence="9">KCTC 32465</strain>
    </source>
</reference>
<evidence type="ECO:0000256" key="2">
    <source>
        <dbReference type="ARBA" id="ARBA00005262"/>
    </source>
</evidence>
<sequence length="423" mass="45611">MSSTPTLRTASRVWTKIGLLSFGGPAAQIALMHREIVEQNQWLTERQFLNALNFSMLLPGPEAMQLATYAGWRLHGTIGGLIAGLMFVLPGAFVIAILATIYAYFGSVPLVSDLFLGVKATVVIIVIEALLRVAKKALHQPLHWAIALAAFIGIFFLQIPYPLIVLLAALTGWAFLKNSDISEPVQPRQPLSKMLRTVVIWLAIWWLPVLALELVTEQSILTEIAYFFSKLAVVTFGGAYAVLAYMAQDVVAIKGWLQTGEMMDGLGLAETTPGPLILVTEFVGFIAGFRDGGIGMAIMAAIVTLWVTFAPCFLWIFAVAPYIDWIGAQPRLHGALSAITAAVVGVILNLSIWFALHVFFDVVNTNTLGPITLLIPSIASINWLVVSLAILCGVLLLKRHWNVVTVLGLSGALAAIASAVGLG</sequence>
<evidence type="ECO:0000256" key="4">
    <source>
        <dbReference type="ARBA" id="ARBA00022692"/>
    </source>
</evidence>
<comment type="caution">
    <text evidence="8">The sequence shown here is derived from an EMBL/GenBank/DDBJ whole genome shotgun (WGS) entry which is preliminary data.</text>
</comment>
<keyword evidence="6 7" id="KW-0472">Membrane</keyword>